<evidence type="ECO:0000259" key="1">
    <source>
        <dbReference type="Pfam" id="PF07484"/>
    </source>
</evidence>
<feature type="domain" description="Phage tail collar" evidence="1">
    <location>
        <begin position="165"/>
        <end position="222"/>
    </location>
</feature>
<proteinExistence type="predicted"/>
<evidence type="ECO:0000313" key="2">
    <source>
        <dbReference type="EMBL" id="PIT58333.1"/>
    </source>
</evidence>
<gene>
    <name evidence="2" type="ORF">BHC49_01615</name>
</gene>
<comment type="caution">
    <text evidence="2">The sequence shown here is derived from an EMBL/GenBank/DDBJ whole genome shotgun (WGS) entry which is preliminary data.</text>
</comment>
<dbReference type="Proteomes" id="UP000229434">
    <property type="component" value="Unassembled WGS sequence"/>
</dbReference>
<accession>A0A2N9Y0N6</accession>
<evidence type="ECO:0000313" key="3">
    <source>
        <dbReference type="Proteomes" id="UP000229434"/>
    </source>
</evidence>
<sequence length="320" mass="34330">MSKNPVLIPRPFAVNGSKNSIHDTRQAGQDPEDATWSDGFPNVTMQPVESGGLPPKGMDFNGIFNALSDTAVHLQKGGLFYFDKAYSDSFGGYQTGAILISDDNAKLFISTIDKNTNNPNQIMTGWQILAGEGVNAATATKLQASRTINGVPFDGTQDINATPAGAVQFFAMETAPIGWLKANGAVISRTLYANLFAAIGIRFGAGDGKTTFNLPDLRGEFLRGWDDGRGVDTGRIFGDTQADAIRNIVGQSEVFHVQTLGNRYNTNGAIETLRSEVRRGSVNVGESDNLSTIHFDASRVVPTASENRPRNIALLACIKI</sequence>
<reference evidence="2 3" key="1">
    <citation type="journal article" date="2017" name="MBio">
        <title>Type VI secretion-mediated competition in the bee gut microbiome.</title>
        <authorList>
            <person name="Steele M.I."/>
            <person name="Kwong W.K."/>
            <person name="Powell J.E."/>
            <person name="Whiteley M."/>
            <person name="Moran N.A."/>
        </authorList>
    </citation>
    <scope>NUCLEOTIDE SEQUENCE [LARGE SCALE GENOMIC DNA]</scope>
    <source>
        <strain evidence="2 3">Nev3CBA3</strain>
    </source>
</reference>
<dbReference type="InterPro" id="IPR011083">
    <property type="entry name" value="Phage_tail_collar_dom"/>
</dbReference>
<dbReference type="Pfam" id="PF07484">
    <property type="entry name" value="Collar"/>
    <property type="match status" value="1"/>
</dbReference>
<dbReference type="SUPFAM" id="SSF88874">
    <property type="entry name" value="Receptor-binding domain of short tail fibre protein gp12"/>
    <property type="match status" value="1"/>
</dbReference>
<dbReference type="AlphaFoldDB" id="A0A2N9Y0N6"/>
<dbReference type="Gene3D" id="3.90.1340.10">
    <property type="entry name" value="Phage tail collar domain"/>
    <property type="match status" value="1"/>
</dbReference>
<dbReference type="InterPro" id="IPR037053">
    <property type="entry name" value="Phage_tail_collar_dom_sf"/>
</dbReference>
<dbReference type="RefSeq" id="WP_100136695.1">
    <property type="nucleotide sequence ID" value="NZ_MEIS01000055.1"/>
</dbReference>
<organism evidence="2 3">
    <name type="scientific">Snodgrassella alvi</name>
    <dbReference type="NCBI Taxonomy" id="1196083"/>
    <lineage>
        <taxon>Bacteria</taxon>
        <taxon>Pseudomonadati</taxon>
        <taxon>Pseudomonadota</taxon>
        <taxon>Betaproteobacteria</taxon>
        <taxon>Neisseriales</taxon>
        <taxon>Neisseriaceae</taxon>
        <taxon>Snodgrassella</taxon>
    </lineage>
</organism>
<name>A0A2N9Y0N6_9NEIS</name>
<dbReference type="EMBL" id="MEIS01000055">
    <property type="protein sequence ID" value="PIT58333.1"/>
    <property type="molecule type" value="Genomic_DNA"/>
</dbReference>
<protein>
    <recommendedName>
        <fullName evidence="1">Phage tail collar domain-containing protein</fullName>
    </recommendedName>
</protein>